<comment type="caution">
    <text evidence="1">The sequence shown here is derived from an EMBL/GenBank/DDBJ whole genome shotgun (WGS) entry which is preliminary data.</text>
</comment>
<evidence type="ECO:0000313" key="1">
    <source>
        <dbReference type="EMBL" id="KAK1442143.1"/>
    </source>
</evidence>
<evidence type="ECO:0000313" key="2">
    <source>
        <dbReference type="Proteomes" id="UP001230268"/>
    </source>
</evidence>
<dbReference type="Proteomes" id="UP001230268">
    <property type="component" value="Unassembled WGS sequence"/>
</dbReference>
<dbReference type="AlphaFoldDB" id="A0AAD8PCJ6"/>
<dbReference type="EMBL" id="JAVEPI010000004">
    <property type="protein sequence ID" value="KAK1442143.1"/>
    <property type="molecule type" value="Genomic_DNA"/>
</dbReference>
<accession>A0AAD8PCJ6</accession>
<keyword evidence="2" id="KW-1185">Reference proteome</keyword>
<proteinExistence type="predicted"/>
<gene>
    <name evidence="1" type="ORF">BgAZ_401730</name>
</gene>
<sequence length="128" mass="13821">MNKPSFNLSELGASKSLSACKEFLPRMEISNAELASEISKGDRSKVVDCNIQFYTGNNCPEDSTAEADESDMFLDVGVGVFDVGSGSVDEQVMNQHGITTVTVDENSKIFAKAEPLITEVVTHTNRPS</sequence>
<protein>
    <submittedName>
        <fullName evidence="1">Uncharacterized protein</fullName>
    </submittedName>
</protein>
<organism evidence="1 2">
    <name type="scientific">Babesia gibsoni</name>
    <dbReference type="NCBI Taxonomy" id="33632"/>
    <lineage>
        <taxon>Eukaryota</taxon>
        <taxon>Sar</taxon>
        <taxon>Alveolata</taxon>
        <taxon>Apicomplexa</taxon>
        <taxon>Aconoidasida</taxon>
        <taxon>Piroplasmida</taxon>
        <taxon>Babesiidae</taxon>
        <taxon>Babesia</taxon>
    </lineage>
</organism>
<reference evidence="1" key="1">
    <citation type="submission" date="2023-08" db="EMBL/GenBank/DDBJ databases">
        <title>Draft sequence of the Babesia gibsoni genome.</title>
        <authorList>
            <person name="Yamagishi J.Y."/>
            <person name="Xuan X.X."/>
        </authorList>
    </citation>
    <scope>NUCLEOTIDE SEQUENCE</scope>
    <source>
        <strain evidence="1">Azabu</strain>
    </source>
</reference>
<name>A0AAD8PCJ6_BABGI</name>